<dbReference type="Proteomes" id="UP000284621">
    <property type="component" value="Unassembled WGS sequence"/>
</dbReference>
<reference evidence="2 4" key="2">
    <citation type="submission" date="2018-08" db="EMBL/GenBank/DDBJ databases">
        <title>A genome reference for cultivated species of the human gut microbiota.</title>
        <authorList>
            <person name="Zou Y."/>
            <person name="Xue W."/>
            <person name="Luo G."/>
        </authorList>
    </citation>
    <scope>NUCLEOTIDE SEQUENCE [LARGE SCALE GENOMIC DNA]</scope>
    <source>
        <strain evidence="2 4">AM34-3LB</strain>
    </source>
</reference>
<dbReference type="AlphaFoldDB" id="A0A174H673"/>
<evidence type="ECO:0000313" key="2">
    <source>
        <dbReference type="EMBL" id="RHC60758.1"/>
    </source>
</evidence>
<keyword evidence="4" id="KW-1185">Reference proteome</keyword>
<name>A0A174H673_9FIRM</name>
<evidence type="ECO:0000313" key="3">
    <source>
        <dbReference type="Proteomes" id="UP000095679"/>
    </source>
</evidence>
<protein>
    <submittedName>
        <fullName evidence="1">Uncharacterized protein</fullName>
    </submittedName>
</protein>
<organism evidence="1 3">
    <name type="scientific">Anaerobutyricum hallii</name>
    <dbReference type="NCBI Taxonomy" id="39488"/>
    <lineage>
        <taxon>Bacteria</taxon>
        <taxon>Bacillati</taxon>
        <taxon>Bacillota</taxon>
        <taxon>Clostridia</taxon>
        <taxon>Lachnospirales</taxon>
        <taxon>Lachnospiraceae</taxon>
        <taxon>Anaerobutyricum</taxon>
    </lineage>
</organism>
<sequence length="218" mass="25628">MKLNRFEVVTGRYIEEIPGQSRIGYAMSDTTDFYDMIEWSKKGGCQGSTISFYDYNNGKVYEPFQKQRNVLYGTPVYLKKSFWFLQGDYNSGKITLFKYYPDKNPEMIIQLNIEDVDLYNLRIIGEDVYIVSEDDEFVSYYPESFRFSKGVNESVSMIADQKVYLSAWVEEGWDDENDCETEEYNYYEKVVERDFKGNLLSETLGSLQQHADGTWWIA</sequence>
<accession>A0A174H673</accession>
<dbReference type="EMBL" id="CYZL01000020">
    <property type="protein sequence ID" value="CUO68509.1"/>
    <property type="molecule type" value="Genomic_DNA"/>
</dbReference>
<dbReference type="RefSeq" id="WP_055299133.1">
    <property type="nucleotide sequence ID" value="NZ_BLYK01000138.1"/>
</dbReference>
<proteinExistence type="predicted"/>
<dbReference type="Proteomes" id="UP000095679">
    <property type="component" value="Unassembled WGS sequence"/>
</dbReference>
<gene>
    <name evidence="2" type="ORF">DW833_14000</name>
    <name evidence="1" type="ORF">ERS852450_02223</name>
</gene>
<reference evidence="1 3" key="1">
    <citation type="submission" date="2015-09" db="EMBL/GenBank/DDBJ databases">
        <authorList>
            <consortium name="Pathogen Informatics"/>
        </authorList>
    </citation>
    <scope>NUCLEOTIDE SEQUENCE [LARGE SCALE GENOMIC DNA]</scope>
    <source>
        <strain evidence="1 3">2789STDY5834835</strain>
    </source>
</reference>
<evidence type="ECO:0000313" key="4">
    <source>
        <dbReference type="Proteomes" id="UP000284621"/>
    </source>
</evidence>
<dbReference type="EMBL" id="QSID01000019">
    <property type="protein sequence ID" value="RHC60758.1"/>
    <property type="molecule type" value="Genomic_DNA"/>
</dbReference>
<evidence type="ECO:0000313" key="1">
    <source>
        <dbReference type="EMBL" id="CUO68509.1"/>
    </source>
</evidence>